<keyword evidence="4" id="KW-1185">Reference proteome</keyword>
<feature type="domain" description="HNH nuclease" evidence="2">
    <location>
        <begin position="223"/>
        <end position="290"/>
    </location>
</feature>
<feature type="region of interest" description="Disordered" evidence="1">
    <location>
        <begin position="56"/>
        <end position="200"/>
    </location>
</feature>
<accession>A0AAD7KA70</accession>
<sequence length="477" mass="53719">MQNITYTHHESIIIDWAASPNRDIMCIIADSIVLSSYCSSVLDAHHLCHPKVLTMASTPPPTDPQQGDKRNPLAAFGSSDSPLDESPTPDGNVDSRNDHLERPSTPTPRYSTRSKKSLKSAPNASTSGSRPARASGDGSDEEFVDPPSDGWDSEPEHRLEIEEEIEEDDPLDPTFLDPNRPVPRYRRVPKPGASPAKRVPVGASIQSGAKKLVKDSDPNLGHCLLTGTVEPEISNQMAHVVPRATKSLQLTMLEYYWRILYWSLYIDSRFNIFPLKVDWHKSMDAGLWALVPHHLDIAKVRTWVEERALMERKRGDSDRISKLWEVKTSQNDKDESKQPKIKKHKYFMLPLSDTLRTVPLYRLQGEFDPAVAEARHVFPYKTLGPLFSHIQPHFVIYAVGMKLAELEKAKLDGDAAWLEMIADNASFGHPAKKRSLAAANLESLRNIQYIYEQWTHADGLPDPGNTWYATKPKEEPK</sequence>
<evidence type="ECO:0000259" key="2">
    <source>
        <dbReference type="Pfam" id="PF13391"/>
    </source>
</evidence>
<feature type="compositionally biased region" description="Basic and acidic residues" evidence="1">
    <location>
        <begin position="93"/>
        <end position="102"/>
    </location>
</feature>
<dbReference type="EMBL" id="JARJLG010000008">
    <property type="protein sequence ID" value="KAJ7778774.1"/>
    <property type="molecule type" value="Genomic_DNA"/>
</dbReference>
<feature type="compositionally biased region" description="Polar residues" evidence="1">
    <location>
        <begin position="120"/>
        <end position="129"/>
    </location>
</feature>
<gene>
    <name evidence="3" type="ORF">DFH07DRAFT_539783</name>
</gene>
<protein>
    <recommendedName>
        <fullName evidence="2">HNH nuclease domain-containing protein</fullName>
    </recommendedName>
</protein>
<evidence type="ECO:0000256" key="1">
    <source>
        <dbReference type="SAM" id="MobiDB-lite"/>
    </source>
</evidence>
<dbReference type="InterPro" id="IPR003615">
    <property type="entry name" value="HNH_nuc"/>
</dbReference>
<evidence type="ECO:0000313" key="3">
    <source>
        <dbReference type="EMBL" id="KAJ7778774.1"/>
    </source>
</evidence>
<dbReference type="AlphaFoldDB" id="A0AAD7KA70"/>
<dbReference type="Pfam" id="PF13391">
    <property type="entry name" value="HNH_2"/>
    <property type="match status" value="1"/>
</dbReference>
<comment type="caution">
    <text evidence="3">The sequence shown here is derived from an EMBL/GenBank/DDBJ whole genome shotgun (WGS) entry which is preliminary data.</text>
</comment>
<dbReference type="Proteomes" id="UP001215280">
    <property type="component" value="Unassembled WGS sequence"/>
</dbReference>
<reference evidence="3" key="1">
    <citation type="submission" date="2023-03" db="EMBL/GenBank/DDBJ databases">
        <title>Massive genome expansion in bonnet fungi (Mycena s.s.) driven by repeated elements and novel gene families across ecological guilds.</title>
        <authorList>
            <consortium name="Lawrence Berkeley National Laboratory"/>
            <person name="Harder C.B."/>
            <person name="Miyauchi S."/>
            <person name="Viragh M."/>
            <person name="Kuo A."/>
            <person name="Thoen E."/>
            <person name="Andreopoulos B."/>
            <person name="Lu D."/>
            <person name="Skrede I."/>
            <person name="Drula E."/>
            <person name="Henrissat B."/>
            <person name="Morin E."/>
            <person name="Kohler A."/>
            <person name="Barry K."/>
            <person name="LaButti K."/>
            <person name="Morin E."/>
            <person name="Salamov A."/>
            <person name="Lipzen A."/>
            <person name="Mereny Z."/>
            <person name="Hegedus B."/>
            <person name="Baldrian P."/>
            <person name="Stursova M."/>
            <person name="Weitz H."/>
            <person name="Taylor A."/>
            <person name="Grigoriev I.V."/>
            <person name="Nagy L.G."/>
            <person name="Martin F."/>
            <person name="Kauserud H."/>
        </authorList>
    </citation>
    <scope>NUCLEOTIDE SEQUENCE</scope>
    <source>
        <strain evidence="3">CBHHK188m</strain>
    </source>
</reference>
<name>A0AAD7KA70_9AGAR</name>
<feature type="compositionally biased region" description="Acidic residues" evidence="1">
    <location>
        <begin position="161"/>
        <end position="171"/>
    </location>
</feature>
<proteinExistence type="predicted"/>
<evidence type="ECO:0000313" key="4">
    <source>
        <dbReference type="Proteomes" id="UP001215280"/>
    </source>
</evidence>
<organism evidence="3 4">
    <name type="scientific">Mycena maculata</name>
    <dbReference type="NCBI Taxonomy" id="230809"/>
    <lineage>
        <taxon>Eukaryota</taxon>
        <taxon>Fungi</taxon>
        <taxon>Dikarya</taxon>
        <taxon>Basidiomycota</taxon>
        <taxon>Agaricomycotina</taxon>
        <taxon>Agaricomycetes</taxon>
        <taxon>Agaricomycetidae</taxon>
        <taxon>Agaricales</taxon>
        <taxon>Marasmiineae</taxon>
        <taxon>Mycenaceae</taxon>
        <taxon>Mycena</taxon>
    </lineage>
</organism>